<dbReference type="PIRSF" id="PIRSF036948">
    <property type="entry name" value="TOM1"/>
    <property type="match status" value="1"/>
</dbReference>
<dbReference type="AlphaFoldDB" id="A0A915CZJ3"/>
<dbReference type="GO" id="GO:0035091">
    <property type="term" value="F:phosphatidylinositol binding"/>
    <property type="evidence" value="ECO:0007669"/>
    <property type="project" value="InterPro"/>
</dbReference>
<dbReference type="SUPFAM" id="SSF89009">
    <property type="entry name" value="GAT-like domain"/>
    <property type="match status" value="1"/>
</dbReference>
<dbReference type="GO" id="GO:0030276">
    <property type="term" value="F:clathrin binding"/>
    <property type="evidence" value="ECO:0007669"/>
    <property type="project" value="TreeGrafter"/>
</dbReference>
<dbReference type="InterPro" id="IPR014645">
    <property type="entry name" value="TOM1"/>
</dbReference>
<dbReference type="InterPro" id="IPR038425">
    <property type="entry name" value="GAT_sf"/>
</dbReference>
<dbReference type="PROSITE" id="PS50909">
    <property type="entry name" value="GAT"/>
    <property type="match status" value="1"/>
</dbReference>
<dbReference type="SMART" id="SM00288">
    <property type="entry name" value="VHS"/>
    <property type="match status" value="1"/>
</dbReference>
<dbReference type="Proteomes" id="UP000887574">
    <property type="component" value="Unplaced"/>
</dbReference>
<dbReference type="Gene3D" id="1.25.40.90">
    <property type="match status" value="1"/>
</dbReference>
<dbReference type="Gene3D" id="1.20.58.160">
    <property type="match status" value="1"/>
</dbReference>
<feature type="compositionally biased region" description="Basic and acidic residues" evidence="4">
    <location>
        <begin position="404"/>
        <end position="422"/>
    </location>
</feature>
<feature type="region of interest" description="Disordered" evidence="4">
    <location>
        <begin position="382"/>
        <end position="422"/>
    </location>
</feature>
<dbReference type="GO" id="GO:0007165">
    <property type="term" value="P:signal transduction"/>
    <property type="evidence" value="ECO:0007669"/>
    <property type="project" value="TreeGrafter"/>
</dbReference>
<evidence type="ECO:0000259" key="6">
    <source>
        <dbReference type="PROSITE" id="PS50909"/>
    </source>
</evidence>
<keyword evidence="3" id="KW-0653">Protein transport</keyword>
<evidence type="ECO:0000256" key="1">
    <source>
        <dbReference type="ARBA" id="ARBA00007708"/>
    </source>
</evidence>
<keyword evidence="7" id="KW-1185">Reference proteome</keyword>
<dbReference type="CDD" id="cd14233">
    <property type="entry name" value="GAT_TOM1_like"/>
    <property type="match status" value="1"/>
</dbReference>
<dbReference type="GO" id="GO:0015031">
    <property type="term" value="P:protein transport"/>
    <property type="evidence" value="ECO:0007669"/>
    <property type="project" value="UniProtKB-KW"/>
</dbReference>
<name>A0A915CZJ3_9BILA</name>
<keyword evidence="2" id="KW-0813">Transport</keyword>
<dbReference type="PANTHER" id="PTHR13856">
    <property type="entry name" value="VHS DOMAIN CONTAINING PROTEIN FAMILY"/>
    <property type="match status" value="1"/>
</dbReference>
<sequence>MTNVQDKMSNVQGQMVNAVESAKEAAHSAANKVTDFFQGNPFETVLGRKIELATDATKLATENWGLNMEICDFINNTNEGGRDAIRAIRKRLQSQIGKNNAIVMYTLTLLETCVKNCNQRFKALVCQKEFINDLLIGAKFDAPQVIQERVLSLIQSWADAFRGNPALVGVTEAYDELKSKGVEFPAVDLDSLVPILTPRRTVFDSPPEIPVGPVRGPVSASPEQLAKLRSELDVVNVNLTVLRELLGTLTPNQEEAGEWELLQGLYTTSKEMQKRILELIGVITNEEVTYELLFINDEFNNVFEKYNRYISNRSSQPTSSGTSKSISAPAANDLIDLSGTNTNALSEQLQSFDLHQAQPQASTKFGKNENYVNDQTTAGISTAAFNKTEPISEREAQEISGWLESDKTESQKKEEKKVDDGL</sequence>
<organism evidence="7 8">
    <name type="scientific">Ditylenchus dipsaci</name>
    <dbReference type="NCBI Taxonomy" id="166011"/>
    <lineage>
        <taxon>Eukaryota</taxon>
        <taxon>Metazoa</taxon>
        <taxon>Ecdysozoa</taxon>
        <taxon>Nematoda</taxon>
        <taxon>Chromadorea</taxon>
        <taxon>Rhabditida</taxon>
        <taxon>Tylenchina</taxon>
        <taxon>Tylenchomorpha</taxon>
        <taxon>Sphaerularioidea</taxon>
        <taxon>Anguinidae</taxon>
        <taxon>Anguininae</taxon>
        <taxon>Ditylenchus</taxon>
    </lineage>
</organism>
<protein>
    <submittedName>
        <fullName evidence="8">TOM1-like protein 2</fullName>
    </submittedName>
</protein>
<evidence type="ECO:0000259" key="5">
    <source>
        <dbReference type="PROSITE" id="PS50179"/>
    </source>
</evidence>
<evidence type="ECO:0000256" key="2">
    <source>
        <dbReference type="ARBA" id="ARBA00022448"/>
    </source>
</evidence>
<reference evidence="8" key="1">
    <citation type="submission" date="2022-11" db="UniProtKB">
        <authorList>
            <consortium name="WormBaseParasite"/>
        </authorList>
    </citation>
    <scope>IDENTIFICATION</scope>
</reference>
<accession>A0A915CZJ3</accession>
<evidence type="ECO:0000313" key="8">
    <source>
        <dbReference type="WBParaSite" id="jg13910"/>
    </source>
</evidence>
<evidence type="ECO:0000256" key="3">
    <source>
        <dbReference type="ARBA" id="ARBA00022927"/>
    </source>
</evidence>
<dbReference type="PROSITE" id="PS50179">
    <property type="entry name" value="VHS"/>
    <property type="match status" value="1"/>
</dbReference>
<dbReference type="GO" id="GO:0016020">
    <property type="term" value="C:membrane"/>
    <property type="evidence" value="ECO:0007669"/>
    <property type="project" value="TreeGrafter"/>
</dbReference>
<dbReference type="WBParaSite" id="jg13910">
    <property type="protein sequence ID" value="jg13910"/>
    <property type="gene ID" value="jg13910"/>
</dbReference>
<dbReference type="InterPro" id="IPR008942">
    <property type="entry name" value="ENTH_VHS"/>
</dbReference>
<dbReference type="GO" id="GO:0043130">
    <property type="term" value="F:ubiquitin binding"/>
    <property type="evidence" value="ECO:0007669"/>
    <property type="project" value="InterPro"/>
</dbReference>
<feature type="domain" description="GAT" evidence="6">
    <location>
        <begin position="223"/>
        <end position="311"/>
    </location>
</feature>
<feature type="domain" description="VHS" evidence="5">
    <location>
        <begin position="54"/>
        <end position="185"/>
    </location>
</feature>
<dbReference type="Pfam" id="PF00790">
    <property type="entry name" value="VHS"/>
    <property type="match status" value="1"/>
</dbReference>
<dbReference type="GO" id="GO:0005768">
    <property type="term" value="C:endosome"/>
    <property type="evidence" value="ECO:0007669"/>
    <property type="project" value="TreeGrafter"/>
</dbReference>
<dbReference type="SUPFAM" id="SSF48464">
    <property type="entry name" value="ENTH/VHS domain"/>
    <property type="match status" value="1"/>
</dbReference>
<dbReference type="InterPro" id="IPR002014">
    <property type="entry name" value="VHS_dom"/>
</dbReference>
<dbReference type="PANTHER" id="PTHR13856:SF137">
    <property type="entry name" value="GH05942P"/>
    <property type="match status" value="1"/>
</dbReference>
<evidence type="ECO:0000256" key="4">
    <source>
        <dbReference type="SAM" id="MobiDB-lite"/>
    </source>
</evidence>
<dbReference type="InterPro" id="IPR004152">
    <property type="entry name" value="GAT_dom"/>
</dbReference>
<dbReference type="CDD" id="cd03565">
    <property type="entry name" value="VHS_Tom1_like"/>
    <property type="match status" value="1"/>
</dbReference>
<comment type="similarity">
    <text evidence="1">Belongs to the TOM1 family.</text>
</comment>
<dbReference type="Pfam" id="PF03127">
    <property type="entry name" value="GAT"/>
    <property type="match status" value="1"/>
</dbReference>
<proteinExistence type="inferred from homology"/>
<evidence type="ECO:0000313" key="7">
    <source>
        <dbReference type="Proteomes" id="UP000887574"/>
    </source>
</evidence>